<accession>A0AAD5WQU7</accession>
<feature type="chain" id="PRO_5042058383" evidence="2">
    <location>
        <begin position="24"/>
        <end position="195"/>
    </location>
</feature>
<dbReference type="Proteomes" id="UP001201980">
    <property type="component" value="Unassembled WGS sequence"/>
</dbReference>
<keyword evidence="4" id="KW-1185">Reference proteome</keyword>
<sequence length="195" mass="21356">MLFSNTLSLALTGLAQFHYSTQAQRWATLTLIFNDEQAAARSPLGARSYNSVSFKDSEKGVWGSCKSSTGTDLANPQALQDYIDASQVSADTASSITSSEREWYCKPDEVRLSTNTDNSDISQPWGDFMSDIIAVRDLCVKALGDEEYNTFSIEGHAKGGDDDTDYDITVNRKSCDPKPTGGRPCGAVDTQKWRI</sequence>
<dbReference type="EMBL" id="JAKWBI020000272">
    <property type="protein sequence ID" value="KAJ2897516.1"/>
    <property type="molecule type" value="Genomic_DNA"/>
</dbReference>
<evidence type="ECO:0000256" key="2">
    <source>
        <dbReference type="SAM" id="SignalP"/>
    </source>
</evidence>
<comment type="caution">
    <text evidence="3">The sequence shown here is derived from an EMBL/GenBank/DDBJ whole genome shotgun (WGS) entry which is preliminary data.</text>
</comment>
<proteinExistence type="predicted"/>
<keyword evidence="2" id="KW-0732">Signal</keyword>
<reference evidence="3" key="1">
    <citation type="submission" date="2022-07" db="EMBL/GenBank/DDBJ databases">
        <title>Draft genome sequence of Zalerion maritima ATCC 34329, a (micro)plastics degrading marine fungus.</title>
        <authorList>
            <person name="Paco A."/>
            <person name="Goncalves M.F.M."/>
            <person name="Rocha-Santos T.A.P."/>
            <person name="Alves A."/>
        </authorList>
    </citation>
    <scope>NUCLEOTIDE SEQUENCE</scope>
    <source>
        <strain evidence="3">ATCC 34329</strain>
    </source>
</reference>
<organism evidence="3 4">
    <name type="scientific">Zalerion maritima</name>
    <dbReference type="NCBI Taxonomy" id="339359"/>
    <lineage>
        <taxon>Eukaryota</taxon>
        <taxon>Fungi</taxon>
        <taxon>Dikarya</taxon>
        <taxon>Ascomycota</taxon>
        <taxon>Pezizomycotina</taxon>
        <taxon>Sordariomycetes</taxon>
        <taxon>Lulworthiomycetidae</taxon>
        <taxon>Lulworthiales</taxon>
        <taxon>Lulworthiaceae</taxon>
        <taxon>Zalerion</taxon>
    </lineage>
</organism>
<feature type="signal peptide" evidence="2">
    <location>
        <begin position="1"/>
        <end position="23"/>
    </location>
</feature>
<feature type="region of interest" description="Disordered" evidence="1">
    <location>
        <begin position="174"/>
        <end position="195"/>
    </location>
</feature>
<gene>
    <name evidence="3" type="ORF">MKZ38_004639</name>
</gene>
<protein>
    <submittedName>
        <fullName evidence="3">Uncharacterized protein</fullName>
    </submittedName>
</protein>
<name>A0AAD5WQU7_9PEZI</name>
<dbReference type="AlphaFoldDB" id="A0AAD5WQU7"/>
<evidence type="ECO:0000313" key="3">
    <source>
        <dbReference type="EMBL" id="KAJ2897516.1"/>
    </source>
</evidence>
<evidence type="ECO:0000256" key="1">
    <source>
        <dbReference type="SAM" id="MobiDB-lite"/>
    </source>
</evidence>
<evidence type="ECO:0000313" key="4">
    <source>
        <dbReference type="Proteomes" id="UP001201980"/>
    </source>
</evidence>